<gene>
    <name evidence="2" type="ORF">BUALT_Bualt05G0034300</name>
</gene>
<dbReference type="AlphaFoldDB" id="A0AAV6XG42"/>
<dbReference type="EMBL" id="WHWC01000005">
    <property type="protein sequence ID" value="KAG8382031.1"/>
    <property type="molecule type" value="Genomic_DNA"/>
</dbReference>
<accession>A0AAV6XG42</accession>
<evidence type="ECO:0000313" key="2">
    <source>
        <dbReference type="EMBL" id="KAG8382031.1"/>
    </source>
</evidence>
<evidence type="ECO:0000313" key="3">
    <source>
        <dbReference type="Proteomes" id="UP000826271"/>
    </source>
</evidence>
<comment type="caution">
    <text evidence="2">The sequence shown here is derived from an EMBL/GenBank/DDBJ whole genome shotgun (WGS) entry which is preliminary data.</text>
</comment>
<organism evidence="2 3">
    <name type="scientific">Buddleja alternifolia</name>
    <dbReference type="NCBI Taxonomy" id="168488"/>
    <lineage>
        <taxon>Eukaryota</taxon>
        <taxon>Viridiplantae</taxon>
        <taxon>Streptophyta</taxon>
        <taxon>Embryophyta</taxon>
        <taxon>Tracheophyta</taxon>
        <taxon>Spermatophyta</taxon>
        <taxon>Magnoliopsida</taxon>
        <taxon>eudicotyledons</taxon>
        <taxon>Gunneridae</taxon>
        <taxon>Pentapetalae</taxon>
        <taxon>asterids</taxon>
        <taxon>lamiids</taxon>
        <taxon>Lamiales</taxon>
        <taxon>Scrophulariaceae</taxon>
        <taxon>Buddlejeae</taxon>
        <taxon>Buddleja</taxon>
    </lineage>
</organism>
<evidence type="ECO:0000259" key="1">
    <source>
        <dbReference type="Pfam" id="PF13966"/>
    </source>
</evidence>
<reference evidence="2" key="1">
    <citation type="submission" date="2019-10" db="EMBL/GenBank/DDBJ databases">
        <authorList>
            <person name="Zhang R."/>
            <person name="Pan Y."/>
            <person name="Wang J."/>
            <person name="Ma R."/>
            <person name="Yu S."/>
        </authorList>
    </citation>
    <scope>NUCLEOTIDE SEQUENCE</scope>
    <source>
        <strain evidence="2">LA-IB0</strain>
        <tissue evidence="2">Leaf</tissue>
    </source>
</reference>
<protein>
    <recommendedName>
        <fullName evidence="1">Reverse transcriptase zinc-binding domain-containing protein</fullName>
    </recommendedName>
</protein>
<dbReference type="Proteomes" id="UP000826271">
    <property type="component" value="Unassembled WGS sequence"/>
</dbReference>
<dbReference type="InterPro" id="IPR026960">
    <property type="entry name" value="RVT-Znf"/>
</dbReference>
<name>A0AAV6XG42_9LAMI</name>
<feature type="domain" description="Reverse transcriptase zinc-binding" evidence="1">
    <location>
        <begin position="224"/>
        <end position="320"/>
    </location>
</feature>
<dbReference type="Pfam" id="PF13966">
    <property type="entry name" value="zf-RVT"/>
    <property type="match status" value="1"/>
</dbReference>
<sequence>MEAELNRLARNFTLNDSEATKVMVPKVMQNGSWSFEKELLILTPILDTEDPITVPIDCFCKLRYADDFIDPGRDTPYKAELRASISRNNQFTPSFPRTYSGDLSHMTSPRSRGSNIWDQNTCNNLNREPVQAVSQITPLCLTVNHIHPRTVLHLFDLLHYPVDGVRVGNLEVVELFRDFGLNCCFDSRMTEDLATLIGDSIGLFQESDQIRSSQLWEASMRIQFAVRSAYKLARSMNLRYSEGIEDYMSTRVMGPWNFIWLANVPPKVCMFSWKTCQNALPDCDNLIHRRVEIANSCPVCLEENEDCIHLPWGCSFTRQVCALSLIPWHLWREKPMDITS</sequence>
<proteinExistence type="predicted"/>
<keyword evidence="3" id="KW-1185">Reference proteome</keyword>